<dbReference type="RefSeq" id="WP_041154323.1">
    <property type="nucleotide sequence ID" value="NZ_CBCRVP010000025.1"/>
</dbReference>
<evidence type="ECO:0000313" key="2">
    <source>
        <dbReference type="EMBL" id="KIN12154.1"/>
    </source>
</evidence>
<dbReference type="EMBL" id="JXOK01000007">
    <property type="protein sequence ID" value="KIN12154.1"/>
    <property type="molecule type" value="Genomic_DNA"/>
</dbReference>
<feature type="transmembrane region" description="Helical" evidence="1">
    <location>
        <begin position="54"/>
        <end position="73"/>
    </location>
</feature>
<dbReference type="AlphaFoldDB" id="A0A0C3DL38"/>
<protein>
    <recommendedName>
        <fullName evidence="4">DUF4442 domain-containing protein</fullName>
    </recommendedName>
</protein>
<keyword evidence="1" id="KW-0812">Transmembrane</keyword>
<dbReference type="OrthoDB" id="9813017at2"/>
<dbReference type="STRING" id="50718.SU60_03395"/>
<dbReference type="Gene3D" id="3.10.129.10">
    <property type="entry name" value="Hotdog Thioesterase"/>
    <property type="match status" value="1"/>
</dbReference>
<sequence length="165" mass="18355">MLSAVRRANLYLKVFGFTKVPLIWLCRPRIIAIDSQHVEVKIPLRKRTKNHLNSMYFGALAIGADVAGGFLAMSKAKEKGELISLAFKGVKADFLKRPEADVHFVCQDGDVIDQMLDHTLATGERVNRDVKIIALCPTLHGDEPMAEFHLTLSIKKVTQESKQAA</sequence>
<dbReference type="Proteomes" id="UP000031977">
    <property type="component" value="Unassembled WGS sequence"/>
</dbReference>
<evidence type="ECO:0000256" key="1">
    <source>
        <dbReference type="SAM" id="Phobius"/>
    </source>
</evidence>
<evidence type="ECO:0008006" key="4">
    <source>
        <dbReference type="Google" id="ProtNLM"/>
    </source>
</evidence>
<keyword evidence="1" id="KW-1133">Transmembrane helix</keyword>
<accession>A0A0C3DL38</accession>
<dbReference type="Pfam" id="PF14539">
    <property type="entry name" value="DUF4442"/>
    <property type="match status" value="1"/>
</dbReference>
<dbReference type="InterPro" id="IPR029069">
    <property type="entry name" value="HotDog_dom_sf"/>
</dbReference>
<dbReference type="SUPFAM" id="SSF54637">
    <property type="entry name" value="Thioesterase/thiol ester dehydrase-isomerase"/>
    <property type="match status" value="1"/>
</dbReference>
<evidence type="ECO:0000313" key="3">
    <source>
        <dbReference type="Proteomes" id="UP000031977"/>
    </source>
</evidence>
<proteinExistence type="predicted"/>
<dbReference type="InterPro" id="IPR027961">
    <property type="entry name" value="DUF4442"/>
</dbReference>
<reference evidence="2 3" key="1">
    <citation type="submission" date="2015-01" db="EMBL/GenBank/DDBJ databases">
        <title>Draft genome of Vibrio mytili type strain CAIM 528.</title>
        <authorList>
            <person name="Gonzalez-Castillo A."/>
            <person name="Gomez-Gil B."/>
            <person name="Enciso-Ibarra J."/>
        </authorList>
    </citation>
    <scope>NUCLEOTIDE SEQUENCE [LARGE SCALE GENOMIC DNA]</scope>
    <source>
        <strain evidence="2 3">CAIM 528</strain>
    </source>
</reference>
<gene>
    <name evidence="2" type="ORF">SU60_03395</name>
</gene>
<comment type="caution">
    <text evidence="2">The sequence shown here is derived from an EMBL/GenBank/DDBJ whole genome shotgun (WGS) entry which is preliminary data.</text>
</comment>
<keyword evidence="3" id="KW-1185">Reference proteome</keyword>
<organism evidence="2 3">
    <name type="scientific">Vibrio mytili</name>
    <dbReference type="NCBI Taxonomy" id="50718"/>
    <lineage>
        <taxon>Bacteria</taxon>
        <taxon>Pseudomonadati</taxon>
        <taxon>Pseudomonadota</taxon>
        <taxon>Gammaproteobacteria</taxon>
        <taxon>Vibrionales</taxon>
        <taxon>Vibrionaceae</taxon>
        <taxon>Vibrio</taxon>
    </lineage>
</organism>
<keyword evidence="1" id="KW-0472">Membrane</keyword>
<name>A0A0C3DL38_9VIBR</name>